<proteinExistence type="predicted"/>
<reference evidence="2" key="1">
    <citation type="submission" date="2020-01" db="EMBL/GenBank/DDBJ databases">
        <title>Whole-genome analyses of novel actinobacteria.</title>
        <authorList>
            <person name="Sahin N."/>
        </authorList>
    </citation>
    <scope>NUCLEOTIDE SEQUENCE</scope>
    <source>
        <strain evidence="2">YC537</strain>
    </source>
</reference>
<accession>A0A964XIR3</accession>
<sequence>MIKNIRGGLAAALAVLVPLTAIPAQAADPQTFKGEHAPTKHDWTLDGRDVDTLYFGMKNLQGEVTMHKKRLRFTTKTNQLQVRSRQNQTFEVPAEVRSRTVCWVVYPLSSRCRPV</sequence>
<dbReference type="RefSeq" id="WP_161693619.1">
    <property type="nucleotide sequence ID" value="NZ_JAAAHS010000013.1"/>
</dbReference>
<dbReference type="Proteomes" id="UP000598297">
    <property type="component" value="Unassembled WGS sequence"/>
</dbReference>
<gene>
    <name evidence="2" type="ORF">GUY60_03540</name>
</gene>
<evidence type="ECO:0000256" key="1">
    <source>
        <dbReference type="SAM" id="SignalP"/>
    </source>
</evidence>
<dbReference type="EMBL" id="JAAAHS010000013">
    <property type="protein sequence ID" value="NBE50514.1"/>
    <property type="molecule type" value="Genomic_DNA"/>
</dbReference>
<evidence type="ECO:0000313" key="2">
    <source>
        <dbReference type="EMBL" id="NBE50514.1"/>
    </source>
</evidence>
<evidence type="ECO:0000313" key="3">
    <source>
        <dbReference type="Proteomes" id="UP000598297"/>
    </source>
</evidence>
<dbReference type="AlphaFoldDB" id="A0A964XIR3"/>
<organism evidence="2 3">
    <name type="scientific">Streptomyces boluensis</name>
    <dbReference type="NCBI Taxonomy" id="1775135"/>
    <lineage>
        <taxon>Bacteria</taxon>
        <taxon>Bacillati</taxon>
        <taxon>Actinomycetota</taxon>
        <taxon>Actinomycetes</taxon>
        <taxon>Kitasatosporales</taxon>
        <taxon>Streptomycetaceae</taxon>
        <taxon>Streptomyces</taxon>
    </lineage>
</organism>
<evidence type="ECO:0008006" key="4">
    <source>
        <dbReference type="Google" id="ProtNLM"/>
    </source>
</evidence>
<protein>
    <recommendedName>
        <fullName evidence="4">Htaa domain-containing protein</fullName>
    </recommendedName>
</protein>
<comment type="caution">
    <text evidence="2">The sequence shown here is derived from an EMBL/GenBank/DDBJ whole genome shotgun (WGS) entry which is preliminary data.</text>
</comment>
<name>A0A964XIR3_9ACTN</name>
<keyword evidence="1" id="KW-0732">Signal</keyword>
<feature type="chain" id="PRO_5036879295" description="Htaa domain-containing protein" evidence="1">
    <location>
        <begin position="27"/>
        <end position="115"/>
    </location>
</feature>
<feature type="signal peptide" evidence="1">
    <location>
        <begin position="1"/>
        <end position="26"/>
    </location>
</feature>
<keyword evidence="3" id="KW-1185">Reference proteome</keyword>